<name>A0A4Y2ESL3_ARAVE</name>
<keyword evidence="3" id="KW-1185">Reference proteome</keyword>
<evidence type="ECO:0000256" key="1">
    <source>
        <dbReference type="SAM" id="Phobius"/>
    </source>
</evidence>
<dbReference type="Proteomes" id="UP000499080">
    <property type="component" value="Unassembled WGS sequence"/>
</dbReference>
<proteinExistence type="predicted"/>
<dbReference type="EMBL" id="BGPR01000692">
    <property type="protein sequence ID" value="GBM31841.1"/>
    <property type="molecule type" value="Genomic_DNA"/>
</dbReference>
<protein>
    <submittedName>
        <fullName evidence="2">Uncharacterized protein</fullName>
    </submittedName>
</protein>
<reference evidence="2 3" key="1">
    <citation type="journal article" date="2019" name="Sci. Rep.">
        <title>Orb-weaving spider Araneus ventricosus genome elucidates the spidroin gene catalogue.</title>
        <authorList>
            <person name="Kono N."/>
            <person name="Nakamura H."/>
            <person name="Ohtoshi R."/>
            <person name="Moran D.A.P."/>
            <person name="Shinohara A."/>
            <person name="Yoshida Y."/>
            <person name="Fujiwara M."/>
            <person name="Mori M."/>
            <person name="Tomita M."/>
            <person name="Arakawa K."/>
        </authorList>
    </citation>
    <scope>NUCLEOTIDE SEQUENCE [LARGE SCALE GENOMIC DNA]</scope>
</reference>
<organism evidence="2 3">
    <name type="scientific">Araneus ventricosus</name>
    <name type="common">Orbweaver spider</name>
    <name type="synonym">Epeira ventricosa</name>
    <dbReference type="NCBI Taxonomy" id="182803"/>
    <lineage>
        <taxon>Eukaryota</taxon>
        <taxon>Metazoa</taxon>
        <taxon>Ecdysozoa</taxon>
        <taxon>Arthropoda</taxon>
        <taxon>Chelicerata</taxon>
        <taxon>Arachnida</taxon>
        <taxon>Araneae</taxon>
        <taxon>Araneomorphae</taxon>
        <taxon>Entelegynae</taxon>
        <taxon>Araneoidea</taxon>
        <taxon>Araneidae</taxon>
        <taxon>Araneus</taxon>
    </lineage>
</organism>
<sequence length="144" mass="15540">METESLELANKRVRGLVVVSLGTVLGTEGSLEFHPWLPPSQGCNVTAFFAYVCFNPTEPDSGIFQKDHLCFLSDFSLYIKGFKSLEARPAVAPDVTSSFAVLAHSMPALRASISAWNTVFAGLSLAFHVLVMASFAMAQKALPV</sequence>
<keyword evidence="1" id="KW-0472">Membrane</keyword>
<accession>A0A4Y2ESL3</accession>
<keyword evidence="1" id="KW-1133">Transmembrane helix</keyword>
<evidence type="ECO:0000313" key="3">
    <source>
        <dbReference type="Proteomes" id="UP000499080"/>
    </source>
</evidence>
<gene>
    <name evidence="2" type="ORF">AVEN_56936_1</name>
</gene>
<feature type="transmembrane region" description="Helical" evidence="1">
    <location>
        <begin position="115"/>
        <end position="138"/>
    </location>
</feature>
<dbReference type="AlphaFoldDB" id="A0A4Y2ESL3"/>
<evidence type="ECO:0000313" key="2">
    <source>
        <dbReference type="EMBL" id="GBM31841.1"/>
    </source>
</evidence>
<keyword evidence="1" id="KW-0812">Transmembrane</keyword>
<comment type="caution">
    <text evidence="2">The sequence shown here is derived from an EMBL/GenBank/DDBJ whole genome shotgun (WGS) entry which is preliminary data.</text>
</comment>